<dbReference type="Gene3D" id="3.40.50.1820">
    <property type="entry name" value="alpha/beta hydrolase"/>
    <property type="match status" value="1"/>
</dbReference>
<dbReference type="RefSeq" id="WP_257714137.1">
    <property type="nucleotide sequence ID" value="NZ_JANJOU010000001.1"/>
</dbReference>
<organism evidence="3 4">
    <name type="scientific">Roseomonas populi</name>
    <dbReference type="NCBI Taxonomy" id="3121582"/>
    <lineage>
        <taxon>Bacteria</taxon>
        <taxon>Pseudomonadati</taxon>
        <taxon>Pseudomonadota</taxon>
        <taxon>Alphaproteobacteria</taxon>
        <taxon>Acetobacterales</taxon>
        <taxon>Roseomonadaceae</taxon>
        <taxon>Roseomonas</taxon>
    </lineage>
</organism>
<gene>
    <name evidence="3" type="ORF">NRP21_00105</name>
</gene>
<dbReference type="PANTHER" id="PTHR22946:SF9">
    <property type="entry name" value="POLYKETIDE TRANSFERASE AF380"/>
    <property type="match status" value="1"/>
</dbReference>
<dbReference type="Pfam" id="PF01738">
    <property type="entry name" value="DLH"/>
    <property type="match status" value="1"/>
</dbReference>
<comment type="caution">
    <text evidence="3">The sequence shown here is derived from an EMBL/GenBank/DDBJ whole genome shotgun (WGS) entry which is preliminary data.</text>
</comment>
<evidence type="ECO:0000259" key="2">
    <source>
        <dbReference type="Pfam" id="PF01738"/>
    </source>
</evidence>
<dbReference type="InterPro" id="IPR050261">
    <property type="entry name" value="FrsA_esterase"/>
</dbReference>
<name>A0ABT1WZA5_9PROT</name>
<keyword evidence="1 3" id="KW-0378">Hydrolase</keyword>
<dbReference type="InterPro" id="IPR002925">
    <property type="entry name" value="Dienelactn_hydro"/>
</dbReference>
<evidence type="ECO:0000313" key="4">
    <source>
        <dbReference type="Proteomes" id="UP001524642"/>
    </source>
</evidence>
<protein>
    <submittedName>
        <fullName evidence="3">Dienelactone hydrolase family protein</fullName>
    </submittedName>
</protein>
<reference evidence="3 4" key="1">
    <citation type="submission" date="2022-06" db="EMBL/GenBank/DDBJ databases">
        <title>Roseomonas CN29.</title>
        <authorList>
            <person name="Cheng Y."/>
            <person name="He X."/>
        </authorList>
    </citation>
    <scope>NUCLEOTIDE SEQUENCE [LARGE SCALE GENOMIC DNA]</scope>
    <source>
        <strain evidence="3 4">CN29</strain>
    </source>
</reference>
<dbReference type="PANTHER" id="PTHR22946">
    <property type="entry name" value="DIENELACTONE HYDROLASE DOMAIN-CONTAINING PROTEIN-RELATED"/>
    <property type="match status" value="1"/>
</dbReference>
<accession>A0ABT1WZA5</accession>
<feature type="domain" description="Dienelactone hydrolase" evidence="2">
    <location>
        <begin position="137"/>
        <end position="293"/>
    </location>
</feature>
<keyword evidence="4" id="KW-1185">Reference proteome</keyword>
<sequence>MASCRAKFRGRQAETVAGEGRWIGMKWLLPAALLAALPAAAAEPVTIPGPSGVALRGLLVRPAGHARGIPIVALHGCGGLGGPGTPLSLPSREADWAARLAALGHPLVFPDSFGSRGVTQVCSGGEHGIMPETIRRADAQAAAAWAAAQPWSVPGGAFLMGWSHGGSTALAAIGQPVPPGLLRGAVALYPGCARPGQPPPPWKPAAPVLMLLGGADDWTPPGPCRLAAERARPASVEVVEYPGAVHGFDQPAMPPRSLSGLDMTARGDGTARMGTDEAARADALRRVPAFLAAHGGPDRKD</sequence>
<proteinExistence type="predicted"/>
<evidence type="ECO:0000313" key="3">
    <source>
        <dbReference type="EMBL" id="MCR0980448.1"/>
    </source>
</evidence>
<dbReference type="GO" id="GO:0016787">
    <property type="term" value="F:hydrolase activity"/>
    <property type="evidence" value="ECO:0007669"/>
    <property type="project" value="UniProtKB-KW"/>
</dbReference>
<evidence type="ECO:0000256" key="1">
    <source>
        <dbReference type="ARBA" id="ARBA00022801"/>
    </source>
</evidence>
<dbReference type="Proteomes" id="UP001524642">
    <property type="component" value="Unassembled WGS sequence"/>
</dbReference>
<dbReference type="SUPFAM" id="SSF53474">
    <property type="entry name" value="alpha/beta-Hydrolases"/>
    <property type="match status" value="1"/>
</dbReference>
<dbReference type="EMBL" id="JANJOU010000001">
    <property type="protein sequence ID" value="MCR0980448.1"/>
    <property type="molecule type" value="Genomic_DNA"/>
</dbReference>
<dbReference type="InterPro" id="IPR029058">
    <property type="entry name" value="AB_hydrolase_fold"/>
</dbReference>